<evidence type="ECO:0000313" key="4">
    <source>
        <dbReference type="Proteomes" id="UP000557509"/>
    </source>
</evidence>
<dbReference type="Pfam" id="PF04092">
    <property type="entry name" value="SAG"/>
    <property type="match status" value="1"/>
</dbReference>
<reference evidence="3 4" key="1">
    <citation type="submission" date="2020-03" db="EMBL/GenBank/DDBJ databases">
        <title>Genome sequence of Toxoplasma gondii RH-88 strain.</title>
        <authorList>
            <person name="Lorenzi H.A."/>
            <person name="Venepally P."/>
            <person name="Rozenberg A."/>
            <person name="Sibley D."/>
        </authorList>
    </citation>
    <scope>NUCLEOTIDE SEQUENCE [LARGE SCALE GENOMIC DNA]</scope>
    <source>
        <strain evidence="3 4">RH-88</strain>
    </source>
</reference>
<dbReference type="EMBL" id="JAAUHK010000195">
    <property type="protein sequence ID" value="KAF4640692.1"/>
    <property type="molecule type" value="Genomic_DNA"/>
</dbReference>
<comment type="caution">
    <text evidence="3">The sequence shown here is derived from an EMBL/GenBank/DDBJ whole genome shotgun (WGS) entry which is preliminary data.</text>
</comment>
<feature type="domain" description="SRS" evidence="2">
    <location>
        <begin position="47"/>
        <end position="162"/>
    </location>
</feature>
<gene>
    <name evidence="3" type="ORF">TGRH88_046180</name>
</gene>
<organism evidence="3 4">
    <name type="scientific">Toxoplasma gondii</name>
    <dbReference type="NCBI Taxonomy" id="5811"/>
    <lineage>
        <taxon>Eukaryota</taxon>
        <taxon>Sar</taxon>
        <taxon>Alveolata</taxon>
        <taxon>Apicomplexa</taxon>
        <taxon>Conoidasida</taxon>
        <taxon>Coccidia</taxon>
        <taxon>Eucoccidiorida</taxon>
        <taxon>Eimeriorina</taxon>
        <taxon>Sarcocystidae</taxon>
        <taxon>Toxoplasma</taxon>
    </lineage>
</organism>
<evidence type="ECO:0000259" key="2">
    <source>
        <dbReference type="Pfam" id="PF04092"/>
    </source>
</evidence>
<dbReference type="Gene3D" id="2.60.40.1320">
    <property type="entry name" value="SRS domain"/>
    <property type="match status" value="1"/>
</dbReference>
<dbReference type="InterPro" id="IPR007226">
    <property type="entry name" value="SRS_dom"/>
</dbReference>
<keyword evidence="1" id="KW-1133">Transmembrane helix</keyword>
<dbReference type="SUPFAM" id="SSF74877">
    <property type="entry name" value="Major surface antigen p30, SAG1"/>
    <property type="match status" value="1"/>
</dbReference>
<evidence type="ECO:0000313" key="3">
    <source>
        <dbReference type="EMBL" id="KAF4640692.1"/>
    </source>
</evidence>
<sequence>MAYSRRGAHSVATKAGALLSMLVLTGFCVVFVRAGNNEFPATQVADITCSAESMEHAVTLSANETFSLTCATQDWEPVPSKFHEVMCPGQGCNCTDAQAAPYVAYFPLTKYWKWVSPENNSDNTHQWTTPVGKWLNMQEAATFSVGCRHKNNNTLCFVDVTVKAGGHVLVPPVAASFLALLAASAVQIL</sequence>
<evidence type="ECO:0000256" key="1">
    <source>
        <dbReference type="SAM" id="Phobius"/>
    </source>
</evidence>
<protein>
    <recommendedName>
        <fullName evidence="2">SRS domain-containing protein</fullName>
    </recommendedName>
</protein>
<dbReference type="VEuPathDB" id="ToxoDB:TGME49_500152"/>
<keyword evidence="1" id="KW-0812">Transmembrane</keyword>
<dbReference type="AlphaFoldDB" id="A0A7J6K238"/>
<dbReference type="GO" id="GO:0016020">
    <property type="term" value="C:membrane"/>
    <property type="evidence" value="ECO:0007669"/>
    <property type="project" value="InterPro"/>
</dbReference>
<keyword evidence="4" id="KW-1185">Reference proteome</keyword>
<name>A0A7J6K238_TOXGO</name>
<accession>A0A7J6K238</accession>
<feature type="transmembrane region" description="Helical" evidence="1">
    <location>
        <begin position="12"/>
        <end position="32"/>
    </location>
</feature>
<keyword evidence="1" id="KW-0472">Membrane</keyword>
<dbReference type="Proteomes" id="UP000557509">
    <property type="component" value="Unassembled WGS sequence"/>
</dbReference>
<dbReference type="InterPro" id="IPR036755">
    <property type="entry name" value="SRS_dom_sf"/>
</dbReference>
<proteinExistence type="predicted"/>